<dbReference type="EMBL" id="SMBZ01000022">
    <property type="protein sequence ID" value="TCV12855.1"/>
    <property type="molecule type" value="Genomic_DNA"/>
</dbReference>
<keyword evidence="2" id="KW-1185">Reference proteome</keyword>
<protein>
    <recommendedName>
        <fullName evidence="3">DUF4905 domain-containing protein</fullName>
    </recommendedName>
</protein>
<organism evidence="1 2">
    <name type="scientific">Sphingobacterium alimentarium</name>
    <dbReference type="NCBI Taxonomy" id="797292"/>
    <lineage>
        <taxon>Bacteria</taxon>
        <taxon>Pseudomonadati</taxon>
        <taxon>Bacteroidota</taxon>
        <taxon>Sphingobacteriia</taxon>
        <taxon>Sphingobacteriales</taxon>
        <taxon>Sphingobacteriaceae</taxon>
        <taxon>Sphingobacterium</taxon>
    </lineage>
</organism>
<proteinExistence type="predicted"/>
<gene>
    <name evidence="1" type="ORF">EDC17_102224</name>
</gene>
<dbReference type="AlphaFoldDB" id="A0A4R3VZC2"/>
<accession>A0A4R3VZC2</accession>
<evidence type="ECO:0008006" key="3">
    <source>
        <dbReference type="Google" id="ProtNLM"/>
    </source>
</evidence>
<reference evidence="1 2" key="1">
    <citation type="submission" date="2019-03" db="EMBL/GenBank/DDBJ databases">
        <title>Genomic Encyclopedia of Type Strains, Phase IV (KMG-IV): sequencing the most valuable type-strain genomes for metagenomic binning, comparative biology and taxonomic classification.</title>
        <authorList>
            <person name="Goeker M."/>
        </authorList>
    </citation>
    <scope>NUCLEOTIDE SEQUENCE [LARGE SCALE GENOMIC DNA]</scope>
    <source>
        <strain evidence="1 2">DSM 22362</strain>
    </source>
</reference>
<evidence type="ECO:0000313" key="2">
    <source>
        <dbReference type="Proteomes" id="UP000295197"/>
    </source>
</evidence>
<dbReference type="RefSeq" id="WP_132777802.1">
    <property type="nucleotide sequence ID" value="NZ_SMBZ01000022.1"/>
</dbReference>
<name>A0A4R3VZC2_9SPHI</name>
<comment type="caution">
    <text evidence="1">The sequence shown here is derived from an EMBL/GenBank/DDBJ whole genome shotgun (WGS) entry which is preliminary data.</text>
</comment>
<dbReference type="OrthoDB" id="700649at2"/>
<evidence type="ECO:0000313" key="1">
    <source>
        <dbReference type="EMBL" id="TCV12855.1"/>
    </source>
</evidence>
<sequence>MNKYTINNVFERNFPFPIWKIEVDCLHNQLAVECRDPDSTLPIFYVLNFKGNLLLEQFHSESREWTLEDIQGDYLILKRFGEYSPIQAGIQVIHIPTKSTVFTYMEYIIKEVFNKVIQAYHRSIPSGLFFYIDIVTGEVSNTPSFDTSFPVRDIRYPIPFQGTVPSFLNQISFIDQIWLQPYKDLFLWSYHTQTANHYHLSLSLSSRNELYDTKVIIDDMDKLIPQPYFTVKDHIFFLSSNKMKISSYLV</sequence>
<dbReference type="Proteomes" id="UP000295197">
    <property type="component" value="Unassembled WGS sequence"/>
</dbReference>